<proteinExistence type="predicted"/>
<keyword evidence="4" id="KW-1185">Reference proteome</keyword>
<evidence type="ECO:0000259" key="2">
    <source>
        <dbReference type="PROSITE" id="PS51186"/>
    </source>
</evidence>
<protein>
    <submittedName>
        <fullName evidence="3">Acetyltransferase (GNAT) family protein</fullName>
    </submittedName>
</protein>
<dbReference type="PROSITE" id="PS51186">
    <property type="entry name" value="GNAT"/>
    <property type="match status" value="1"/>
</dbReference>
<dbReference type="EMBL" id="VFNX01000001">
    <property type="protein sequence ID" value="TQK97446.1"/>
    <property type="molecule type" value="Genomic_DNA"/>
</dbReference>
<dbReference type="OrthoDB" id="9791898at2"/>
<organism evidence="3 4">
    <name type="scientific">Streptomyces puniciscabiei</name>
    <dbReference type="NCBI Taxonomy" id="164348"/>
    <lineage>
        <taxon>Bacteria</taxon>
        <taxon>Bacillati</taxon>
        <taxon>Actinomycetota</taxon>
        <taxon>Actinomycetes</taxon>
        <taxon>Kitasatosporales</taxon>
        <taxon>Streptomycetaceae</taxon>
        <taxon>Streptomyces</taxon>
    </lineage>
</organism>
<dbReference type="CDD" id="cd04301">
    <property type="entry name" value="NAT_SF"/>
    <property type="match status" value="1"/>
</dbReference>
<dbReference type="Gene3D" id="3.40.630.30">
    <property type="match status" value="1"/>
</dbReference>
<dbReference type="InterPro" id="IPR016181">
    <property type="entry name" value="Acyl_CoA_acyltransferase"/>
</dbReference>
<dbReference type="Pfam" id="PF00583">
    <property type="entry name" value="Acetyltransf_1"/>
    <property type="match status" value="1"/>
</dbReference>
<gene>
    <name evidence="3" type="ORF">FB563_2412</name>
</gene>
<feature type="domain" description="N-acetyltransferase" evidence="2">
    <location>
        <begin position="20"/>
        <end position="183"/>
    </location>
</feature>
<accession>A0A542UEG6</accession>
<sequence>MTILTNNTFSDETSRRASGPVVALATEDDREFLRSIFASSLNPFYDGDHEAHADRVLDAHLAAGNDSYGHFSVAQRTFVLWSDGSPQAQRLGVLHLAVKRQGTVKISPLILVPSRRRRDGFGSLLLRTALAFAWEQGARQLYCTVAAENTPAITFFTRHGFRIAGESPNQYKPGMTELILYRGLAPAGGEAPRDLHMRLFEEDDAAAVRDLILDSMPSTFQGVDDDWVRALFDGHNRRFARDLNQKYKIIHVAVDSSGAIQGTVAAGPKKGDPVKLMPLCAKSPEAFGFMLDEIPRLFGTMGRKLYTHLPASPATTALMQGNGWRLEGLMPAAYHPDWCTVQWSLSV</sequence>
<evidence type="ECO:0000313" key="4">
    <source>
        <dbReference type="Proteomes" id="UP000318103"/>
    </source>
</evidence>
<dbReference type="InterPro" id="IPR000182">
    <property type="entry name" value="GNAT_dom"/>
</dbReference>
<evidence type="ECO:0000256" key="1">
    <source>
        <dbReference type="ARBA" id="ARBA00022679"/>
    </source>
</evidence>
<keyword evidence="1 3" id="KW-0808">Transferase</keyword>
<comment type="caution">
    <text evidence="3">The sequence shown here is derived from an EMBL/GenBank/DDBJ whole genome shotgun (WGS) entry which is preliminary data.</text>
</comment>
<dbReference type="Proteomes" id="UP000318103">
    <property type="component" value="Unassembled WGS sequence"/>
</dbReference>
<dbReference type="GO" id="GO:0008080">
    <property type="term" value="F:N-acetyltransferase activity"/>
    <property type="evidence" value="ECO:0007669"/>
    <property type="project" value="InterPro"/>
</dbReference>
<dbReference type="AlphaFoldDB" id="A0A542UEG6"/>
<name>A0A542UEG6_9ACTN</name>
<dbReference type="PANTHER" id="PTHR13947:SF37">
    <property type="entry name" value="LD18367P"/>
    <property type="match status" value="1"/>
</dbReference>
<dbReference type="RefSeq" id="WP_079049018.1">
    <property type="nucleotide sequence ID" value="NZ_JBPJFI010000001.1"/>
</dbReference>
<dbReference type="SUPFAM" id="SSF55729">
    <property type="entry name" value="Acyl-CoA N-acyltransferases (Nat)"/>
    <property type="match status" value="1"/>
</dbReference>
<reference evidence="3 4" key="1">
    <citation type="submission" date="2019-06" db="EMBL/GenBank/DDBJ databases">
        <title>Sequencing the genomes of 1000 actinobacteria strains.</title>
        <authorList>
            <person name="Klenk H.-P."/>
        </authorList>
    </citation>
    <scope>NUCLEOTIDE SEQUENCE [LARGE SCALE GENOMIC DNA]</scope>
    <source>
        <strain evidence="3 4">DSM 41929</strain>
    </source>
</reference>
<dbReference type="InterPro" id="IPR050769">
    <property type="entry name" value="NAT_camello-type"/>
</dbReference>
<dbReference type="PANTHER" id="PTHR13947">
    <property type="entry name" value="GNAT FAMILY N-ACETYLTRANSFERASE"/>
    <property type="match status" value="1"/>
</dbReference>
<evidence type="ECO:0000313" key="3">
    <source>
        <dbReference type="EMBL" id="TQK97446.1"/>
    </source>
</evidence>